<dbReference type="PROSITE" id="PS51257">
    <property type="entry name" value="PROKAR_LIPOPROTEIN"/>
    <property type="match status" value="1"/>
</dbReference>
<gene>
    <name evidence="1" type="ORF">SAMN05444266_10562</name>
</gene>
<reference evidence="1 2" key="1">
    <citation type="submission" date="2016-11" db="EMBL/GenBank/DDBJ databases">
        <authorList>
            <person name="Jaros S."/>
            <person name="Januszkiewicz K."/>
            <person name="Wedrychowicz H."/>
        </authorList>
    </citation>
    <scope>NUCLEOTIDE SEQUENCE [LARGE SCALE GENOMIC DNA]</scope>
    <source>
        <strain evidence="1 2">DSM 27406</strain>
    </source>
</reference>
<dbReference type="Proteomes" id="UP000184420">
    <property type="component" value="Unassembled WGS sequence"/>
</dbReference>
<dbReference type="EMBL" id="FRBL01000005">
    <property type="protein sequence ID" value="SHL80920.1"/>
    <property type="molecule type" value="Genomic_DNA"/>
</dbReference>
<dbReference type="GO" id="GO:0020037">
    <property type="term" value="F:heme binding"/>
    <property type="evidence" value="ECO:0007669"/>
    <property type="project" value="InterPro"/>
</dbReference>
<dbReference type="GO" id="GO:0009055">
    <property type="term" value="F:electron transfer activity"/>
    <property type="evidence" value="ECO:0007669"/>
    <property type="project" value="InterPro"/>
</dbReference>
<sequence>MNRKLVSILMLTGLAACTTRSVLPSREKIAAQFITIDTRRDTTLKMKDGLEIIIPANALAAPGNSARLEVREALDISTMIKGGLVTKSDGKLLSSGGMFKIAPASDTKVSINKPITVRVPAKKISAGMQLYDGVERDGVVNWENPRPLNDSAGEPNKLGEELYNTYCKDCHVPQNTDGTYPPMTSVGLALVDNDQKYRAKPLYGVIADWRYDTAAIFEFVRCKDRYLASGKMHLGCRYLSPHDVSICMGMSNGDLTAIFDFIESDGRKKHPIPEPATPCDSCEYYQYHLNNLKRLDTSDIAQEDFVTRTDTRTADTIPGDYKVTEAGTQNGKQAKASYYTVKIDNFGWKNVDEETRNMAMAAPSKLSVQVNGPSLPSMHIYLVIPQDKILSPGGLLSDGVSYGFYGTDSTVYLPQRAPAYIFAIAEDPDKKEFYFGHTSFVTDYTNNLSLQLQLSSPENFEKFIQQAGGATGLSAKVGTVSSSSPAGSNTNRLVRYYEEMVAKHCR</sequence>
<dbReference type="SUPFAM" id="SSF46626">
    <property type="entry name" value="Cytochrome c"/>
    <property type="match status" value="1"/>
</dbReference>
<evidence type="ECO:0000313" key="1">
    <source>
        <dbReference type="EMBL" id="SHL80920.1"/>
    </source>
</evidence>
<proteinExistence type="predicted"/>
<evidence type="ECO:0008006" key="3">
    <source>
        <dbReference type="Google" id="ProtNLM"/>
    </source>
</evidence>
<dbReference type="OrthoDB" id="619466at2"/>
<dbReference type="STRING" id="1419482.SAMN05444266_10562"/>
<dbReference type="InterPro" id="IPR036909">
    <property type="entry name" value="Cyt_c-like_dom_sf"/>
</dbReference>
<name>A0A1M7DN70_9BACT</name>
<protein>
    <recommendedName>
        <fullName evidence="3">Cytochrome c domain-containing protein</fullName>
    </recommendedName>
</protein>
<accession>A0A1M7DN70</accession>
<dbReference type="RefSeq" id="WP_073081575.1">
    <property type="nucleotide sequence ID" value="NZ_FRBL01000005.1"/>
</dbReference>
<keyword evidence="2" id="KW-1185">Reference proteome</keyword>
<dbReference type="AlphaFoldDB" id="A0A1M7DN70"/>
<organism evidence="1 2">
    <name type="scientific">Chitinophaga jiangningensis</name>
    <dbReference type="NCBI Taxonomy" id="1419482"/>
    <lineage>
        <taxon>Bacteria</taxon>
        <taxon>Pseudomonadati</taxon>
        <taxon>Bacteroidota</taxon>
        <taxon>Chitinophagia</taxon>
        <taxon>Chitinophagales</taxon>
        <taxon>Chitinophagaceae</taxon>
        <taxon>Chitinophaga</taxon>
    </lineage>
</organism>
<evidence type="ECO:0000313" key="2">
    <source>
        <dbReference type="Proteomes" id="UP000184420"/>
    </source>
</evidence>